<comment type="caution">
    <text evidence="1">The sequence shown here is derived from an EMBL/GenBank/DDBJ whole genome shotgun (WGS) entry which is preliminary data.</text>
</comment>
<reference evidence="1" key="1">
    <citation type="journal article" date="2020" name="New Phytol.">
        <title>Comparative genomics reveals dynamic genome evolution in host specialist ectomycorrhizal fungi.</title>
        <authorList>
            <person name="Lofgren L.A."/>
            <person name="Nguyen N.H."/>
            <person name="Vilgalys R."/>
            <person name="Ruytinx J."/>
            <person name="Liao H.L."/>
            <person name="Branco S."/>
            <person name="Kuo A."/>
            <person name="LaButti K."/>
            <person name="Lipzen A."/>
            <person name="Andreopoulos W."/>
            <person name="Pangilinan J."/>
            <person name="Riley R."/>
            <person name="Hundley H."/>
            <person name="Na H."/>
            <person name="Barry K."/>
            <person name="Grigoriev I.V."/>
            <person name="Stajich J.E."/>
            <person name="Kennedy P.G."/>
        </authorList>
    </citation>
    <scope>NUCLEOTIDE SEQUENCE</scope>
    <source>
        <strain evidence="1">MN1</strain>
    </source>
</reference>
<dbReference type="Proteomes" id="UP000807769">
    <property type="component" value="Unassembled WGS sequence"/>
</dbReference>
<accession>A0A9P7DXT8</accession>
<dbReference type="AlphaFoldDB" id="A0A9P7DXT8"/>
<dbReference type="EMBL" id="JABBWG010000048">
    <property type="protein sequence ID" value="KAG1806062.1"/>
    <property type="molecule type" value="Genomic_DNA"/>
</dbReference>
<sequence length="80" mass="8871">MRFALSLALSGRRAVYSAFLSSSAGTSTTGGLRREEVLGPRRCRDSIGLLVLVCECRKSWERLSRSARGRDPQDSAKVRR</sequence>
<keyword evidence="2" id="KW-1185">Reference proteome</keyword>
<protein>
    <submittedName>
        <fullName evidence="1">Uncharacterized protein</fullName>
    </submittedName>
</protein>
<dbReference type="RefSeq" id="XP_041187583.1">
    <property type="nucleotide sequence ID" value="XM_041336947.1"/>
</dbReference>
<name>A0A9P7DXT8_9AGAM</name>
<dbReference type="GeneID" id="64630963"/>
<gene>
    <name evidence="1" type="ORF">BJ212DRAFT_1389222</name>
</gene>
<organism evidence="1 2">
    <name type="scientific">Suillus subaureus</name>
    <dbReference type="NCBI Taxonomy" id="48587"/>
    <lineage>
        <taxon>Eukaryota</taxon>
        <taxon>Fungi</taxon>
        <taxon>Dikarya</taxon>
        <taxon>Basidiomycota</taxon>
        <taxon>Agaricomycotina</taxon>
        <taxon>Agaricomycetes</taxon>
        <taxon>Agaricomycetidae</taxon>
        <taxon>Boletales</taxon>
        <taxon>Suillineae</taxon>
        <taxon>Suillaceae</taxon>
        <taxon>Suillus</taxon>
    </lineage>
</organism>
<proteinExistence type="predicted"/>
<evidence type="ECO:0000313" key="2">
    <source>
        <dbReference type="Proteomes" id="UP000807769"/>
    </source>
</evidence>
<evidence type="ECO:0000313" key="1">
    <source>
        <dbReference type="EMBL" id="KAG1806062.1"/>
    </source>
</evidence>